<organism evidence="2 3">
    <name type="scientific">Vespula squamosa</name>
    <name type="common">Southern yellow jacket</name>
    <name type="synonym">Wasp</name>
    <dbReference type="NCBI Taxonomy" id="30214"/>
    <lineage>
        <taxon>Eukaryota</taxon>
        <taxon>Metazoa</taxon>
        <taxon>Ecdysozoa</taxon>
        <taxon>Arthropoda</taxon>
        <taxon>Hexapoda</taxon>
        <taxon>Insecta</taxon>
        <taxon>Pterygota</taxon>
        <taxon>Neoptera</taxon>
        <taxon>Endopterygota</taxon>
        <taxon>Hymenoptera</taxon>
        <taxon>Apocrita</taxon>
        <taxon>Aculeata</taxon>
        <taxon>Vespoidea</taxon>
        <taxon>Vespidae</taxon>
        <taxon>Vespinae</taxon>
        <taxon>Vespula</taxon>
    </lineage>
</organism>
<evidence type="ECO:0000313" key="2">
    <source>
        <dbReference type="EMBL" id="KAL2717218.1"/>
    </source>
</evidence>
<dbReference type="EMBL" id="JAUDFV010000153">
    <property type="protein sequence ID" value="KAL2717218.1"/>
    <property type="molecule type" value="Genomic_DNA"/>
</dbReference>
<dbReference type="AlphaFoldDB" id="A0ABD2A9B8"/>
<sequence>MRTFAWIYNFIDITIYQAYSVLHDRIDYISCQYYIWYRNKLEIDDGKELTEGFLQEELHPKVNLHRPKFAKPKGPPNRGAKRITKVQELGTLDQDT</sequence>
<keyword evidence="3" id="KW-1185">Reference proteome</keyword>
<proteinExistence type="predicted"/>
<evidence type="ECO:0000256" key="1">
    <source>
        <dbReference type="SAM" id="MobiDB-lite"/>
    </source>
</evidence>
<feature type="region of interest" description="Disordered" evidence="1">
    <location>
        <begin position="65"/>
        <end position="96"/>
    </location>
</feature>
<accession>A0ABD2A9B8</accession>
<dbReference type="Proteomes" id="UP001607302">
    <property type="component" value="Unassembled WGS sequence"/>
</dbReference>
<reference evidence="2 3" key="1">
    <citation type="journal article" date="2024" name="Ann. Entomol. Soc. Am.">
        <title>Genomic analyses of the southern and eastern yellowjacket wasps (Hymenoptera: Vespidae) reveal evolutionary signatures of social life.</title>
        <authorList>
            <person name="Catto M.A."/>
            <person name="Caine P.B."/>
            <person name="Orr S.E."/>
            <person name="Hunt B.G."/>
            <person name="Goodisman M.A.D."/>
        </authorList>
    </citation>
    <scope>NUCLEOTIDE SEQUENCE [LARGE SCALE GENOMIC DNA]</scope>
    <source>
        <strain evidence="2">233</strain>
        <tissue evidence="2">Head and thorax</tissue>
    </source>
</reference>
<comment type="caution">
    <text evidence="2">The sequence shown here is derived from an EMBL/GenBank/DDBJ whole genome shotgun (WGS) entry which is preliminary data.</text>
</comment>
<protein>
    <submittedName>
        <fullName evidence="2">Twinfilin isoform X1</fullName>
    </submittedName>
</protein>
<name>A0ABD2A9B8_VESSQ</name>
<gene>
    <name evidence="2" type="ORF">V1478_012918</name>
</gene>
<evidence type="ECO:0000313" key="3">
    <source>
        <dbReference type="Proteomes" id="UP001607302"/>
    </source>
</evidence>